<accession>A0A852TMH5</accession>
<keyword evidence="2" id="KW-1133">Transmembrane helix</keyword>
<keyword evidence="4" id="KW-1185">Reference proteome</keyword>
<reference evidence="3 4" key="1">
    <citation type="submission" date="2020-07" db="EMBL/GenBank/DDBJ databases">
        <title>Sequencing the genomes of 1000 actinobacteria strains.</title>
        <authorList>
            <person name="Klenk H.-P."/>
        </authorList>
    </citation>
    <scope>NUCLEOTIDE SEQUENCE [LARGE SCALE GENOMIC DNA]</scope>
    <source>
        <strain evidence="3 4">CXB654</strain>
    </source>
</reference>
<sequence>MTRAATHRDRAVTKSVAGEGAHDAELAALIRRLAVQRPDILTDQPPLPVPRPRPVTEPHSRPGTDTPPALMADPDTGRLLTRDDFPVDPGALNHIAHLRALANGNRRPGDHWPTHTTPAFRAKMARPSLRRRTIRALTHAARAACMTIGAVTTTALPLACLLLLISPPPPG</sequence>
<protein>
    <submittedName>
        <fullName evidence="3">Uncharacterized protein</fullName>
    </submittedName>
</protein>
<dbReference type="Proteomes" id="UP000589036">
    <property type="component" value="Unassembled WGS sequence"/>
</dbReference>
<comment type="caution">
    <text evidence="3">The sequence shown here is derived from an EMBL/GenBank/DDBJ whole genome shotgun (WGS) entry which is preliminary data.</text>
</comment>
<keyword evidence="2" id="KW-0812">Transmembrane</keyword>
<organism evidence="3 4">
    <name type="scientific">Spinactinospora alkalitolerans</name>
    <dbReference type="NCBI Taxonomy" id="687207"/>
    <lineage>
        <taxon>Bacteria</taxon>
        <taxon>Bacillati</taxon>
        <taxon>Actinomycetota</taxon>
        <taxon>Actinomycetes</taxon>
        <taxon>Streptosporangiales</taxon>
        <taxon>Nocardiopsidaceae</taxon>
        <taxon>Spinactinospora</taxon>
    </lineage>
</organism>
<proteinExistence type="predicted"/>
<dbReference type="RefSeq" id="WP_179641426.1">
    <property type="nucleotide sequence ID" value="NZ_BAAAYY010000005.1"/>
</dbReference>
<evidence type="ECO:0000256" key="1">
    <source>
        <dbReference type="SAM" id="MobiDB-lite"/>
    </source>
</evidence>
<dbReference type="EMBL" id="JACCCC010000001">
    <property type="protein sequence ID" value="NYE45149.1"/>
    <property type="molecule type" value="Genomic_DNA"/>
</dbReference>
<feature type="region of interest" description="Disordered" evidence="1">
    <location>
        <begin position="41"/>
        <end position="71"/>
    </location>
</feature>
<feature type="region of interest" description="Disordered" evidence="1">
    <location>
        <begin position="1"/>
        <end position="22"/>
    </location>
</feature>
<name>A0A852TMH5_9ACTN</name>
<feature type="compositionally biased region" description="Basic and acidic residues" evidence="1">
    <location>
        <begin position="1"/>
        <end position="12"/>
    </location>
</feature>
<keyword evidence="2" id="KW-0472">Membrane</keyword>
<dbReference type="AlphaFoldDB" id="A0A852TMH5"/>
<feature type="transmembrane region" description="Helical" evidence="2">
    <location>
        <begin position="140"/>
        <end position="165"/>
    </location>
</feature>
<gene>
    <name evidence="3" type="ORF">HDA32_000269</name>
</gene>
<evidence type="ECO:0000313" key="4">
    <source>
        <dbReference type="Proteomes" id="UP000589036"/>
    </source>
</evidence>
<evidence type="ECO:0000313" key="3">
    <source>
        <dbReference type="EMBL" id="NYE45149.1"/>
    </source>
</evidence>
<evidence type="ECO:0000256" key="2">
    <source>
        <dbReference type="SAM" id="Phobius"/>
    </source>
</evidence>